<reference evidence="6 7" key="1">
    <citation type="submission" date="2017-12" db="EMBL/GenBank/DDBJ databases">
        <title>Gene loss provides genomic basis for host adaptation in cereal stripe rust fungi.</title>
        <authorList>
            <person name="Xia C."/>
        </authorList>
    </citation>
    <scope>NUCLEOTIDE SEQUENCE [LARGE SCALE GENOMIC DNA]</scope>
    <source>
        <strain evidence="6 7">93TX-2</strain>
    </source>
</reference>
<dbReference type="PANTHER" id="PTHR12911:SF8">
    <property type="entry name" value="KLAROID PROTEIN-RELATED"/>
    <property type="match status" value="1"/>
</dbReference>
<dbReference type="VEuPathDB" id="FungiDB:PSHT_15854"/>
<dbReference type="Pfam" id="PF07738">
    <property type="entry name" value="Sad1_UNC"/>
    <property type="match status" value="1"/>
</dbReference>
<dbReference type="GO" id="GO:0034993">
    <property type="term" value="C:meiotic nuclear membrane microtubule tethering complex"/>
    <property type="evidence" value="ECO:0007669"/>
    <property type="project" value="TreeGrafter"/>
</dbReference>
<evidence type="ECO:0000313" key="7">
    <source>
        <dbReference type="Proteomes" id="UP000238274"/>
    </source>
</evidence>
<gene>
    <name evidence="6" type="ORF">PSHT_15854</name>
</gene>
<dbReference type="GO" id="GO:0043495">
    <property type="term" value="F:protein-membrane adaptor activity"/>
    <property type="evidence" value="ECO:0007669"/>
    <property type="project" value="TreeGrafter"/>
</dbReference>
<evidence type="ECO:0000259" key="5">
    <source>
        <dbReference type="Pfam" id="PF07738"/>
    </source>
</evidence>
<dbReference type="Proteomes" id="UP000238274">
    <property type="component" value="Unassembled WGS sequence"/>
</dbReference>
<evidence type="ECO:0000256" key="2">
    <source>
        <dbReference type="ARBA" id="ARBA00022692"/>
    </source>
</evidence>
<evidence type="ECO:0000256" key="1">
    <source>
        <dbReference type="ARBA" id="ARBA00004370"/>
    </source>
</evidence>
<dbReference type="EMBL" id="PKSM01000438">
    <property type="protein sequence ID" value="POV95092.1"/>
    <property type="molecule type" value="Genomic_DNA"/>
</dbReference>
<reference evidence="7" key="2">
    <citation type="journal article" date="2018" name="BMC Genomics">
        <title>Genomic insights into host adaptation between the wheat stripe rust pathogen (Puccinia striiformis f. sp. tritici) and the barley stripe rust pathogen (Puccinia striiformis f. sp. hordei).</title>
        <authorList>
            <person name="Xia C."/>
            <person name="Wang M."/>
            <person name="Yin C."/>
            <person name="Cornejo O.E."/>
            <person name="Hulbert S.H."/>
            <person name="Chen X."/>
        </authorList>
    </citation>
    <scope>NUCLEOTIDE SEQUENCE [LARGE SCALE GENOMIC DNA]</scope>
    <source>
        <strain evidence="7">93TX-2</strain>
    </source>
</reference>
<accession>A0A2S4UCT7</accession>
<name>A0A2S4UCT7_9BASI</name>
<proteinExistence type="predicted"/>
<dbReference type="InterPro" id="IPR045119">
    <property type="entry name" value="SUN1-5"/>
</dbReference>
<comment type="caution">
    <text evidence="6">The sequence shown here is derived from an EMBL/GenBank/DDBJ whole genome shotgun (WGS) entry which is preliminary data.</text>
</comment>
<organism evidence="6 7">
    <name type="scientific">Puccinia striiformis</name>
    <dbReference type="NCBI Taxonomy" id="27350"/>
    <lineage>
        <taxon>Eukaryota</taxon>
        <taxon>Fungi</taxon>
        <taxon>Dikarya</taxon>
        <taxon>Basidiomycota</taxon>
        <taxon>Pucciniomycotina</taxon>
        <taxon>Pucciniomycetes</taxon>
        <taxon>Pucciniales</taxon>
        <taxon>Pucciniaceae</taxon>
        <taxon>Puccinia</taxon>
    </lineage>
</organism>
<dbReference type="OrthoDB" id="2505323at2759"/>
<dbReference type="Gene3D" id="2.60.120.260">
    <property type="entry name" value="Galactose-binding domain-like"/>
    <property type="match status" value="1"/>
</dbReference>
<reference evidence="7" key="3">
    <citation type="journal article" date="2018" name="Mol. Plant Microbe Interact.">
        <title>Genome sequence resources for the wheat stripe rust pathogen (Puccinia striiformis f. sp. tritici) and the barley stripe rust pathogen (Puccinia striiformis f. sp. hordei).</title>
        <authorList>
            <person name="Xia C."/>
            <person name="Wang M."/>
            <person name="Yin C."/>
            <person name="Cornejo O.E."/>
            <person name="Hulbert S.H."/>
            <person name="Chen X."/>
        </authorList>
    </citation>
    <scope>NUCLEOTIDE SEQUENCE [LARGE SCALE GENOMIC DNA]</scope>
    <source>
        <strain evidence="7">93TX-2</strain>
    </source>
</reference>
<sequence>MLALSQNHGEDRNSIWPNNLAPKEFELWGLSHYSLRAEKGLLLQGTYRVNSLNNIQEFSVPKTKMQLYSLVLLEIKSNHGNPNLMCLYRV</sequence>
<feature type="domain" description="SUN" evidence="5">
    <location>
        <begin position="19"/>
        <end position="90"/>
    </location>
</feature>
<keyword evidence="3" id="KW-1133">Transmembrane helix</keyword>
<evidence type="ECO:0000256" key="4">
    <source>
        <dbReference type="ARBA" id="ARBA00023136"/>
    </source>
</evidence>
<keyword evidence="2" id="KW-0812">Transmembrane</keyword>
<keyword evidence="4" id="KW-0472">Membrane</keyword>
<evidence type="ECO:0000313" key="6">
    <source>
        <dbReference type="EMBL" id="POV95092.1"/>
    </source>
</evidence>
<dbReference type="AlphaFoldDB" id="A0A2S4UCT7"/>
<dbReference type="InterPro" id="IPR012919">
    <property type="entry name" value="SUN_dom"/>
</dbReference>
<dbReference type="PANTHER" id="PTHR12911">
    <property type="entry name" value="SAD1/UNC-84-LIKE PROTEIN-RELATED"/>
    <property type="match status" value="1"/>
</dbReference>
<keyword evidence="7" id="KW-1185">Reference proteome</keyword>
<evidence type="ECO:0000256" key="3">
    <source>
        <dbReference type="ARBA" id="ARBA00022989"/>
    </source>
</evidence>
<comment type="subcellular location">
    <subcellularLocation>
        <location evidence="1">Membrane</location>
    </subcellularLocation>
</comment>
<protein>
    <recommendedName>
        <fullName evidence="5">SUN domain-containing protein</fullName>
    </recommendedName>
</protein>